<dbReference type="Proteomes" id="UP000503251">
    <property type="component" value="Chromosome"/>
</dbReference>
<dbReference type="EMBL" id="CP039543">
    <property type="protein sequence ID" value="QJT10058.1"/>
    <property type="molecule type" value="Genomic_DNA"/>
</dbReference>
<dbReference type="Gene3D" id="1.25.40.10">
    <property type="entry name" value="Tetratricopeptide repeat domain"/>
    <property type="match status" value="2"/>
</dbReference>
<proteinExistence type="predicted"/>
<name>A0A6P1ZN43_9BACT</name>
<sequence>MAPIRPETTATSGSLVQVLRAAILAVCIVSLMSLAACNSQEQNKPVLESARQAFLDGNYSEAERLYESYIQAEPQGDARWEAWNRLLDMALTVRNDRPRATSILDAMYLEFGDSGQRAFELLSRLAEIYEDMNNYGKAVEAWRKCLSLPGIDPAESARLHYRVARDHQAMKAYGQAVQELNLCIRDAQKPELAQQCRYTLAQNLIFMGRVEDAKKILRSIMANPEIADEDRALAAFLLADVLEDQEKFAEAIDILESIRLTYPNPLVVDTRLKHLKQMKQ</sequence>
<dbReference type="InterPro" id="IPR011990">
    <property type="entry name" value="TPR-like_helical_dom_sf"/>
</dbReference>
<dbReference type="AlphaFoldDB" id="A0A6P1ZN43"/>
<gene>
    <name evidence="3" type="ORF">DQK91_03965</name>
    <name evidence="2" type="ORF">E8L03_14475</name>
</gene>
<dbReference type="Proteomes" id="UP000434052">
    <property type="component" value="Unassembled WGS sequence"/>
</dbReference>
<dbReference type="EMBL" id="QMIF01000002">
    <property type="protein sequence ID" value="TVM35825.1"/>
    <property type="molecule type" value="Genomic_DNA"/>
</dbReference>
<reference evidence="2 5" key="2">
    <citation type="submission" date="2019-04" db="EMBL/GenBank/DDBJ databases">
        <title>Isolation and culture of sulfate reducing bacteria from the cold seep of the South China Sea.</title>
        <authorList>
            <person name="Sun C."/>
            <person name="Liu R."/>
        </authorList>
    </citation>
    <scope>NUCLEOTIDE SEQUENCE [LARGE SCALE GENOMIC DNA]</scope>
    <source>
        <strain evidence="2 5">CS1</strain>
    </source>
</reference>
<keyword evidence="1" id="KW-0472">Membrane</keyword>
<keyword evidence="5" id="KW-1185">Reference proteome</keyword>
<evidence type="ECO:0000313" key="2">
    <source>
        <dbReference type="EMBL" id="QJT10058.1"/>
    </source>
</evidence>
<evidence type="ECO:0000313" key="3">
    <source>
        <dbReference type="EMBL" id="TVM35825.1"/>
    </source>
</evidence>
<dbReference type="Pfam" id="PF13181">
    <property type="entry name" value="TPR_8"/>
    <property type="match status" value="1"/>
</dbReference>
<protein>
    <submittedName>
        <fullName evidence="2">Tetratricopeptide repeat protein</fullName>
    </submittedName>
</protein>
<keyword evidence="1" id="KW-0812">Transmembrane</keyword>
<dbReference type="InterPro" id="IPR019734">
    <property type="entry name" value="TPR_rpt"/>
</dbReference>
<organism evidence="3 4">
    <name type="scientific">Oceanidesulfovibrio marinus</name>
    <dbReference type="NCBI Taxonomy" id="370038"/>
    <lineage>
        <taxon>Bacteria</taxon>
        <taxon>Pseudomonadati</taxon>
        <taxon>Thermodesulfobacteriota</taxon>
        <taxon>Desulfovibrionia</taxon>
        <taxon>Desulfovibrionales</taxon>
        <taxon>Desulfovibrionaceae</taxon>
        <taxon>Oceanidesulfovibrio</taxon>
    </lineage>
</organism>
<evidence type="ECO:0000313" key="5">
    <source>
        <dbReference type="Proteomes" id="UP000503251"/>
    </source>
</evidence>
<reference evidence="3 4" key="1">
    <citation type="submission" date="2018-06" db="EMBL/GenBank/DDBJ databases">
        <title>Complete genome of Desulfovibrio marinus P48SEP.</title>
        <authorList>
            <person name="Crispim J.S."/>
            <person name="Vidigal P.M.P."/>
            <person name="Silva L.C.F."/>
            <person name="Araujo L.C."/>
            <person name="Laguardia C.N."/>
            <person name="Dias R.S."/>
            <person name="Sousa M.P."/>
            <person name="Paula S.O."/>
            <person name="Silva C."/>
        </authorList>
    </citation>
    <scope>NUCLEOTIDE SEQUENCE [LARGE SCALE GENOMIC DNA]</scope>
    <source>
        <strain evidence="3 4">P48SEP</strain>
    </source>
</reference>
<dbReference type="OrthoDB" id="5290562at2"/>
<feature type="transmembrane region" description="Helical" evidence="1">
    <location>
        <begin position="18"/>
        <end position="37"/>
    </location>
</feature>
<dbReference type="Pfam" id="PF13174">
    <property type="entry name" value="TPR_6"/>
    <property type="match status" value="1"/>
</dbReference>
<dbReference type="RefSeq" id="WP_144234160.1">
    <property type="nucleotide sequence ID" value="NZ_CP039543.1"/>
</dbReference>
<evidence type="ECO:0000256" key="1">
    <source>
        <dbReference type="SAM" id="Phobius"/>
    </source>
</evidence>
<accession>A0A6P1ZN43</accession>
<dbReference type="SMART" id="SM00028">
    <property type="entry name" value="TPR"/>
    <property type="match status" value="2"/>
</dbReference>
<keyword evidence="1" id="KW-1133">Transmembrane helix</keyword>
<evidence type="ECO:0000313" key="4">
    <source>
        <dbReference type="Proteomes" id="UP000434052"/>
    </source>
</evidence>
<dbReference type="SUPFAM" id="SSF48452">
    <property type="entry name" value="TPR-like"/>
    <property type="match status" value="1"/>
</dbReference>